<keyword evidence="1" id="KW-0812">Transmembrane</keyword>
<dbReference type="Gene3D" id="3.40.710.10">
    <property type="entry name" value="DD-peptidase/beta-lactamase superfamily"/>
    <property type="match status" value="1"/>
</dbReference>
<sequence length="416" mass="46615">MFQSKKRLARYGLLIALAGLAIHYLFPVYGFLSHREKLPHPPFGWITPPTEYPESQVIDDPRFEASANTALAILASHRQQINAPAITAAVAINAKRVWTGAVGWQDVRSGQPATHRTQFRIGSTSKAITATTLARMLKHGLADLDQPLSTVYEVLPNSEWSKITPRQLASHTAGLAHYGQTKDWQGAYQFMALNQHYENVEDAVNLFNNTPLLFQPGNDFSYSSLGTVLLSAYMQRSGKQPYQQLVNELVLTPLLMHDTHWQEPTINLATHYWRSEDPERPHLREWRDVNLSHRLAGGGFISTSSDLVKLGSAYLTDSFLAPDVVDTLWQPQRLSNGEINPQNYAIGWRKGELLLEGSPHASYHHGGVSRGAQSWLVIIPDYQMVIAVNINTKTTKFSDFASVYKELAQTFIAQSR</sequence>
<dbReference type="InterPro" id="IPR012338">
    <property type="entry name" value="Beta-lactam/transpept-like"/>
</dbReference>
<dbReference type="PANTHER" id="PTHR46520">
    <property type="entry name" value="SERINE BETA-LACTAMASE-LIKE PROTEIN LACTB, MITOCHONDRIAL"/>
    <property type="match status" value="1"/>
</dbReference>
<evidence type="ECO:0000313" key="3">
    <source>
        <dbReference type="EMBL" id="GHA18830.1"/>
    </source>
</evidence>
<reference evidence="3" key="1">
    <citation type="journal article" date="2014" name="Int. J. Syst. Evol. Microbiol.">
        <title>Complete genome sequence of Corynebacterium casei LMG S-19264T (=DSM 44701T), isolated from a smear-ripened cheese.</title>
        <authorList>
            <consortium name="US DOE Joint Genome Institute (JGI-PGF)"/>
            <person name="Walter F."/>
            <person name="Albersmeier A."/>
            <person name="Kalinowski J."/>
            <person name="Ruckert C."/>
        </authorList>
    </citation>
    <scope>NUCLEOTIDE SEQUENCE</scope>
    <source>
        <strain evidence="3">KCTC 12711</strain>
    </source>
</reference>
<proteinExistence type="predicted"/>
<feature type="transmembrane region" description="Helical" evidence="1">
    <location>
        <begin position="12"/>
        <end position="32"/>
    </location>
</feature>
<name>A0A918VQ68_9GAMM</name>
<evidence type="ECO:0000313" key="4">
    <source>
        <dbReference type="Proteomes" id="UP000614811"/>
    </source>
</evidence>
<dbReference type="RefSeq" id="WP_189402582.1">
    <property type="nucleotide sequence ID" value="NZ_BMXA01000007.1"/>
</dbReference>
<gene>
    <name evidence="3" type="ORF">GCM10008090_30570</name>
</gene>
<keyword evidence="1" id="KW-1133">Transmembrane helix</keyword>
<comment type="caution">
    <text evidence="3">The sequence shown here is derived from an EMBL/GenBank/DDBJ whole genome shotgun (WGS) entry which is preliminary data.</text>
</comment>
<dbReference type="AlphaFoldDB" id="A0A918VQ68"/>
<keyword evidence="1" id="KW-0472">Membrane</keyword>
<keyword evidence="4" id="KW-1185">Reference proteome</keyword>
<evidence type="ECO:0000259" key="2">
    <source>
        <dbReference type="Pfam" id="PF00144"/>
    </source>
</evidence>
<dbReference type="GO" id="GO:0006508">
    <property type="term" value="P:proteolysis"/>
    <property type="evidence" value="ECO:0007669"/>
    <property type="project" value="TreeGrafter"/>
</dbReference>
<dbReference type="GO" id="GO:0019216">
    <property type="term" value="P:regulation of lipid metabolic process"/>
    <property type="evidence" value="ECO:0007669"/>
    <property type="project" value="TreeGrafter"/>
</dbReference>
<accession>A0A918VQ68</accession>
<dbReference type="EMBL" id="BMXA01000007">
    <property type="protein sequence ID" value="GHA18830.1"/>
    <property type="molecule type" value="Genomic_DNA"/>
</dbReference>
<dbReference type="Pfam" id="PF00144">
    <property type="entry name" value="Beta-lactamase"/>
    <property type="match status" value="1"/>
</dbReference>
<keyword evidence="3" id="KW-0378">Hydrolase</keyword>
<protein>
    <submittedName>
        <fullName evidence="3">Serine hydrolase</fullName>
    </submittedName>
</protein>
<organism evidence="3 4">
    <name type="scientific">Arenicella chitinivorans</name>
    <dbReference type="NCBI Taxonomy" id="1329800"/>
    <lineage>
        <taxon>Bacteria</taxon>
        <taxon>Pseudomonadati</taxon>
        <taxon>Pseudomonadota</taxon>
        <taxon>Gammaproteobacteria</taxon>
        <taxon>Arenicellales</taxon>
        <taxon>Arenicellaceae</taxon>
        <taxon>Arenicella</taxon>
    </lineage>
</organism>
<dbReference type="GO" id="GO:0008233">
    <property type="term" value="F:peptidase activity"/>
    <property type="evidence" value="ECO:0007669"/>
    <property type="project" value="TreeGrafter"/>
</dbReference>
<dbReference type="SUPFAM" id="SSF56601">
    <property type="entry name" value="beta-lactamase/transpeptidase-like"/>
    <property type="match status" value="1"/>
</dbReference>
<evidence type="ECO:0000256" key="1">
    <source>
        <dbReference type="SAM" id="Phobius"/>
    </source>
</evidence>
<reference evidence="3" key="2">
    <citation type="submission" date="2020-09" db="EMBL/GenBank/DDBJ databases">
        <authorList>
            <person name="Sun Q."/>
            <person name="Kim S."/>
        </authorList>
    </citation>
    <scope>NUCLEOTIDE SEQUENCE</scope>
    <source>
        <strain evidence="3">KCTC 12711</strain>
    </source>
</reference>
<dbReference type="InterPro" id="IPR001466">
    <property type="entry name" value="Beta-lactam-related"/>
</dbReference>
<dbReference type="InterPro" id="IPR052794">
    <property type="entry name" value="Mito_Ser_Protease_LACTB"/>
</dbReference>
<dbReference type="Proteomes" id="UP000614811">
    <property type="component" value="Unassembled WGS sequence"/>
</dbReference>
<dbReference type="PANTHER" id="PTHR46520:SF1">
    <property type="entry name" value="SERINE BETA-LACTAMASE-LIKE PROTEIN LACTB, MITOCHONDRIAL"/>
    <property type="match status" value="1"/>
</dbReference>
<feature type="domain" description="Beta-lactamase-related" evidence="2">
    <location>
        <begin position="78"/>
        <end position="397"/>
    </location>
</feature>